<evidence type="ECO:0000256" key="5">
    <source>
        <dbReference type="SAM" id="Phobius"/>
    </source>
</evidence>
<dbReference type="Gene3D" id="6.10.140.1990">
    <property type="match status" value="1"/>
</dbReference>
<keyword evidence="7" id="KW-1185">Reference proteome</keyword>
<dbReference type="Proteomes" id="UP000718451">
    <property type="component" value="Unassembled WGS sequence"/>
</dbReference>
<dbReference type="PANTHER" id="PTHR30386:SF26">
    <property type="entry name" value="TRANSPORT PROTEIN COMB"/>
    <property type="match status" value="1"/>
</dbReference>
<gene>
    <name evidence="6" type="ORF">HCU67_02495</name>
</gene>
<evidence type="ECO:0000256" key="2">
    <source>
        <dbReference type="ARBA" id="ARBA00022692"/>
    </source>
</evidence>
<organism evidence="6 7">
    <name type="scientific">Croceivirga thetidis</name>
    <dbReference type="NCBI Taxonomy" id="2721623"/>
    <lineage>
        <taxon>Bacteria</taxon>
        <taxon>Pseudomonadati</taxon>
        <taxon>Bacteroidota</taxon>
        <taxon>Flavobacteriia</taxon>
        <taxon>Flavobacteriales</taxon>
        <taxon>Flavobacteriaceae</taxon>
        <taxon>Croceivirga</taxon>
    </lineage>
</organism>
<dbReference type="InterPro" id="IPR030190">
    <property type="entry name" value="MacA_alpha-hairpin_sf"/>
</dbReference>
<dbReference type="Gene3D" id="2.40.50.100">
    <property type="match status" value="1"/>
</dbReference>
<keyword evidence="4 5" id="KW-0472">Membrane</keyword>
<dbReference type="Gene3D" id="2.40.30.170">
    <property type="match status" value="1"/>
</dbReference>
<evidence type="ECO:0000256" key="1">
    <source>
        <dbReference type="ARBA" id="ARBA00004167"/>
    </source>
</evidence>
<dbReference type="InterPro" id="IPR050739">
    <property type="entry name" value="MFP"/>
</dbReference>
<evidence type="ECO:0000313" key="7">
    <source>
        <dbReference type="Proteomes" id="UP000718451"/>
    </source>
</evidence>
<dbReference type="EMBL" id="JAAWWL010000001">
    <property type="protein sequence ID" value="NKI30796.1"/>
    <property type="molecule type" value="Genomic_DNA"/>
</dbReference>
<dbReference type="PRINTS" id="PR01490">
    <property type="entry name" value="RTXTOXIND"/>
</dbReference>
<proteinExistence type="predicted"/>
<keyword evidence="2 5" id="KW-0812">Transmembrane</keyword>
<dbReference type="PANTHER" id="PTHR30386">
    <property type="entry name" value="MEMBRANE FUSION SUBUNIT OF EMRAB-TOLC MULTIDRUG EFFLUX PUMP"/>
    <property type="match status" value="1"/>
</dbReference>
<dbReference type="SUPFAM" id="SSF56954">
    <property type="entry name" value="Outer membrane efflux proteins (OEP)"/>
    <property type="match status" value="1"/>
</dbReference>
<name>A0ABX1GLM8_9FLAO</name>
<evidence type="ECO:0000313" key="6">
    <source>
        <dbReference type="EMBL" id="NKI30796.1"/>
    </source>
</evidence>
<keyword evidence="3 5" id="KW-1133">Transmembrane helix</keyword>
<dbReference type="RefSeq" id="WP_168551027.1">
    <property type="nucleotide sequence ID" value="NZ_JAAWWL010000001.1"/>
</dbReference>
<reference evidence="6 7" key="1">
    <citation type="submission" date="2020-04" db="EMBL/GenBank/DDBJ databases">
        <authorList>
            <person name="Yoon J."/>
        </authorList>
    </citation>
    <scope>NUCLEOTIDE SEQUENCE [LARGE SCALE GENOMIC DNA]</scope>
    <source>
        <strain evidence="6 7">DJ-13</strain>
    </source>
</reference>
<evidence type="ECO:0000256" key="3">
    <source>
        <dbReference type="ARBA" id="ARBA00022989"/>
    </source>
</evidence>
<accession>A0ABX1GLM8</accession>
<comment type="caution">
    <text evidence="6">The sequence shown here is derived from an EMBL/GenBank/DDBJ whole genome shotgun (WGS) entry which is preliminary data.</text>
</comment>
<sequence>MEEEGYKAKIEHLNERSDQVQEILGRTPNWMIRWGTSLVFAIVALLLVGSAIVSYNDVIPAEIVITSKNPPIYLKARSSGRLTQVLTQPDEVVSKGQVLAEIENTASYEDVIFLQKQLDLVSNKLISLDSLKAAFPAQLNLGEMQALYGTFLIAYQNMILYQTLAPNKKQSALLRQQLTEERKFLANQKRQLKIFEQNLALAKSNYERNKKLFEKDVISRSEFENVERRFLEDQQRYESIKTAIFSSQISLNEFTSNLTRTNIEGTEFENTNAQDLQNAEQNLRTALTTWDQQYLLRSPIDGKVTVFDIWDRYQNVDIGEVLFTVVPHKMDGIIGRVSLPVRNSGKVKEGQSVLVKLDNYPYEEWGSLSGKIESISEVPLQGEETVYTLYITLENLETSFGKTIAFKQEMQGRAEIVVEELSVLQRVFYELRKVFD</sequence>
<protein>
    <submittedName>
        <fullName evidence="6">HlyD family efflux transporter periplasmic adaptor subunit</fullName>
    </submittedName>
</protein>
<feature type="transmembrane region" description="Helical" evidence="5">
    <location>
        <begin position="34"/>
        <end position="55"/>
    </location>
</feature>
<evidence type="ECO:0000256" key="4">
    <source>
        <dbReference type="ARBA" id="ARBA00023136"/>
    </source>
</evidence>
<comment type="subcellular location">
    <subcellularLocation>
        <location evidence="1">Membrane</location>
        <topology evidence="1">Single-pass membrane protein</topology>
    </subcellularLocation>
</comment>